<evidence type="ECO:0000313" key="2">
    <source>
        <dbReference type="Proteomes" id="UP000595942"/>
    </source>
</evidence>
<dbReference type="GeneID" id="93727121"/>
<organism evidence="1 2">
    <name type="scientific">Staphylococcus condimenti</name>
    <dbReference type="NCBI Taxonomy" id="70255"/>
    <lineage>
        <taxon>Bacteria</taxon>
        <taxon>Bacillati</taxon>
        <taxon>Bacillota</taxon>
        <taxon>Bacilli</taxon>
        <taxon>Bacillales</taxon>
        <taxon>Staphylococcaceae</taxon>
        <taxon>Staphylococcus</taxon>
    </lineage>
</organism>
<dbReference type="KEGG" id="scv:A4G25_04525"/>
<dbReference type="AlphaFoldDB" id="A0AB37H8I6"/>
<keyword evidence="2" id="KW-1185">Reference proteome</keyword>
<proteinExistence type="predicted"/>
<name>A0AB37H8I6_9STAP</name>
<dbReference type="RefSeq" id="WP_047132635.1">
    <property type="nucleotide sequence ID" value="NZ_CP015114.1"/>
</dbReference>
<reference evidence="1 2" key="1">
    <citation type="submission" date="2021-01" db="EMBL/GenBank/DDBJ databases">
        <title>FDA dAtabase for Regulatory Grade micrObial Sequences (FDA-ARGOS): Supporting development and validation of Infectious Disease Dx tests.</title>
        <authorList>
            <person name="Sproer C."/>
            <person name="Gronow S."/>
            <person name="Severitt S."/>
            <person name="Schroder I."/>
            <person name="Tallon L."/>
            <person name="Sadzewicz L."/>
            <person name="Zhao X."/>
            <person name="Boylan J."/>
            <person name="Ott S."/>
            <person name="Bowen H."/>
            <person name="Vavikolanu K."/>
            <person name="Mehta A."/>
            <person name="Aluvathingal J."/>
            <person name="Nadendla S."/>
            <person name="Lowell S."/>
            <person name="Myers T."/>
            <person name="Yan Y."/>
            <person name="Sichtig H."/>
        </authorList>
    </citation>
    <scope>NUCLEOTIDE SEQUENCE [LARGE SCALE GENOMIC DNA]</scope>
    <source>
        <strain evidence="1 2">FDAARGOS_1148</strain>
    </source>
</reference>
<sequence length="73" mass="8649">MSDERRYELLKHTVSPTEESRKKIALDFFNLDKDIIKLDKEELLKVSLDSKGRVSTWTITEKGNKYIEEFEVN</sequence>
<protein>
    <submittedName>
        <fullName evidence="1">Uncharacterized protein</fullName>
    </submittedName>
</protein>
<dbReference type="EMBL" id="CP068073">
    <property type="protein sequence ID" value="QQS82955.1"/>
    <property type="molecule type" value="Genomic_DNA"/>
</dbReference>
<gene>
    <name evidence="1" type="ORF">I6J05_01155</name>
</gene>
<accession>A0AB37H8I6</accession>
<evidence type="ECO:0000313" key="1">
    <source>
        <dbReference type="EMBL" id="QQS82955.1"/>
    </source>
</evidence>
<dbReference type="Proteomes" id="UP000595942">
    <property type="component" value="Chromosome"/>
</dbReference>